<evidence type="ECO:0000256" key="1">
    <source>
        <dbReference type="ARBA" id="ARBA00022729"/>
    </source>
</evidence>
<keyword evidence="4" id="KW-1185">Reference proteome</keyword>
<dbReference type="Pfam" id="PF07593">
    <property type="entry name" value="UnbV_ASPIC"/>
    <property type="match status" value="1"/>
</dbReference>
<organism evidence="3 4">
    <name type="scientific">Natronoglomus mannanivorans</name>
    <dbReference type="NCBI Taxonomy" id="2979990"/>
    <lineage>
        <taxon>Archaea</taxon>
        <taxon>Methanobacteriati</taxon>
        <taxon>Methanobacteriota</taxon>
        <taxon>Stenosarchaea group</taxon>
        <taxon>Halobacteria</taxon>
        <taxon>Halobacteriales</taxon>
        <taxon>Natrialbaceae</taxon>
        <taxon>Natronoglomus</taxon>
    </lineage>
</organism>
<dbReference type="Gene3D" id="2.130.10.130">
    <property type="entry name" value="Integrin alpha, N-terminal"/>
    <property type="match status" value="1"/>
</dbReference>
<sequence>MRTETKVIVLVLLLGYTAYAVGAVAISSLGAGSGSGSGFGAEQADDLEWELDEADETAPEFERTIQFANTSGESGIDYESSSKEALRATQSMMSDAGVYVTDHDGDGTPDVLLVGGDEPVLFENENGSFTETDSIPSIDGTVRSALVFDYDGDGLDDLLLLRMSDTPVLLENRGGAYDRVDGAFDVELDVPMGAAAADYTGNGCLDVFVVQNGDWRDERPNGLREYNVSDGADNGNRNYLFRGTCSSFETVTDGGIEGTRWSLATSFVDLTGDGRPDIHVANDFNRDIVYYNQGDGTFERVELGDRTNRNGMSSTIADVDGDGHPDIFVTNVWFTDSIQQRLDDTTFRIRGEGNNLLINNGDGTFEERAETYGVDRGGWGWAGVVADLTNDGELDLFHTTRHMTFEFADRRFSDREVTLIHKAYPFFQYPAVWEGTGDGFESVSARSAGFDVTDGRGVAELDANGNGALDLLVANNDGEFHLYENEGATGNAVVLELQRNDTVTANGASVEIIDGDERYHRFVHSNSDYLSQGDQRVHVGVGDADSVTVRVTWPDGTSYRYDDVRTNRTLVTDPSGTFETRP</sequence>
<dbReference type="PANTHER" id="PTHR16026:SF0">
    <property type="entry name" value="CARTILAGE ACIDIC PROTEIN 1"/>
    <property type="match status" value="1"/>
</dbReference>
<dbReference type="Pfam" id="PF13517">
    <property type="entry name" value="FG-GAP_3"/>
    <property type="match status" value="3"/>
</dbReference>
<dbReference type="EMBL" id="JAOPKB010000009">
    <property type="protein sequence ID" value="MCU4974099.1"/>
    <property type="molecule type" value="Genomic_DNA"/>
</dbReference>
<dbReference type="SUPFAM" id="SSF69318">
    <property type="entry name" value="Integrin alpha N-terminal domain"/>
    <property type="match status" value="1"/>
</dbReference>
<accession>A0ABT2QGP1</accession>
<reference evidence="3 4" key="1">
    <citation type="submission" date="2022-09" db="EMBL/GenBank/DDBJ databases">
        <title>Enrichment on poylsaccharides allowed isolation of novel metabolic and taxonomic groups of Haloarchaea.</title>
        <authorList>
            <person name="Sorokin D.Y."/>
            <person name="Elcheninov A.G."/>
            <person name="Khizhniak T.V."/>
            <person name="Kolganova T.V."/>
            <person name="Kublanov I.V."/>
        </authorList>
    </citation>
    <scope>NUCLEOTIDE SEQUENCE [LARGE SCALE GENOMIC DNA]</scope>
    <source>
        <strain evidence="3 4">AArc-m2/3/4</strain>
    </source>
</reference>
<gene>
    <name evidence="3" type="ORF">OB955_15320</name>
</gene>
<dbReference type="InterPro" id="IPR027039">
    <property type="entry name" value="Crtac1"/>
</dbReference>
<evidence type="ECO:0000313" key="3">
    <source>
        <dbReference type="EMBL" id="MCU4974099.1"/>
    </source>
</evidence>
<evidence type="ECO:0000259" key="2">
    <source>
        <dbReference type="Pfam" id="PF07593"/>
    </source>
</evidence>
<dbReference type="RefSeq" id="WP_338008336.1">
    <property type="nucleotide sequence ID" value="NZ_JAOPKB010000009.1"/>
</dbReference>
<dbReference type="PANTHER" id="PTHR16026">
    <property type="entry name" value="CARTILAGE ACIDIC PROTEIN 1"/>
    <property type="match status" value="1"/>
</dbReference>
<feature type="domain" description="ASPIC/UnbV" evidence="2">
    <location>
        <begin position="506"/>
        <end position="570"/>
    </location>
</feature>
<comment type="caution">
    <text evidence="3">The sequence shown here is derived from an EMBL/GenBank/DDBJ whole genome shotgun (WGS) entry which is preliminary data.</text>
</comment>
<name>A0ABT2QGP1_9EURY</name>
<protein>
    <submittedName>
        <fullName evidence="3">CRTAC1 family protein</fullName>
    </submittedName>
</protein>
<proteinExistence type="predicted"/>
<evidence type="ECO:0000313" key="4">
    <source>
        <dbReference type="Proteomes" id="UP001320972"/>
    </source>
</evidence>
<dbReference type="Proteomes" id="UP001320972">
    <property type="component" value="Unassembled WGS sequence"/>
</dbReference>
<dbReference type="InterPro" id="IPR011519">
    <property type="entry name" value="UnbV_ASPIC"/>
</dbReference>
<dbReference type="InterPro" id="IPR013517">
    <property type="entry name" value="FG-GAP"/>
</dbReference>
<dbReference type="InterPro" id="IPR028994">
    <property type="entry name" value="Integrin_alpha_N"/>
</dbReference>
<keyword evidence="1" id="KW-0732">Signal</keyword>